<feature type="region of interest" description="Disordered" evidence="1">
    <location>
        <begin position="485"/>
        <end position="529"/>
    </location>
</feature>
<dbReference type="AlphaFoldDB" id="A8NWS1"/>
<protein>
    <submittedName>
        <fullName evidence="2">Uncharacterized protein</fullName>
    </submittedName>
</protein>
<evidence type="ECO:0000313" key="2">
    <source>
        <dbReference type="EMBL" id="EAU84588.2"/>
    </source>
</evidence>
<gene>
    <name evidence="2" type="ORF">CC1G_00107</name>
</gene>
<dbReference type="Proteomes" id="UP000001861">
    <property type="component" value="Unassembled WGS sequence"/>
</dbReference>
<dbReference type="OrthoDB" id="276151at2759"/>
<dbReference type="GeneID" id="6013526"/>
<dbReference type="InParanoid" id="A8NWS1"/>
<organism evidence="2 3">
    <name type="scientific">Coprinopsis cinerea (strain Okayama-7 / 130 / ATCC MYA-4618 / FGSC 9003)</name>
    <name type="common">Inky cap fungus</name>
    <name type="synonym">Hormographiella aspergillata</name>
    <dbReference type="NCBI Taxonomy" id="240176"/>
    <lineage>
        <taxon>Eukaryota</taxon>
        <taxon>Fungi</taxon>
        <taxon>Dikarya</taxon>
        <taxon>Basidiomycota</taxon>
        <taxon>Agaricomycotina</taxon>
        <taxon>Agaricomycetes</taxon>
        <taxon>Agaricomycetidae</taxon>
        <taxon>Agaricales</taxon>
        <taxon>Agaricineae</taxon>
        <taxon>Psathyrellaceae</taxon>
        <taxon>Coprinopsis</taxon>
    </lineage>
</organism>
<reference evidence="2 3" key="1">
    <citation type="journal article" date="2010" name="Proc. Natl. Acad. Sci. U.S.A.">
        <title>Insights into evolution of multicellular fungi from the assembled chromosomes of the mushroom Coprinopsis cinerea (Coprinus cinereus).</title>
        <authorList>
            <person name="Stajich J.E."/>
            <person name="Wilke S.K."/>
            <person name="Ahren D."/>
            <person name="Au C.H."/>
            <person name="Birren B.W."/>
            <person name="Borodovsky M."/>
            <person name="Burns C."/>
            <person name="Canback B."/>
            <person name="Casselton L.A."/>
            <person name="Cheng C.K."/>
            <person name="Deng J."/>
            <person name="Dietrich F.S."/>
            <person name="Fargo D.C."/>
            <person name="Farman M.L."/>
            <person name="Gathman A.C."/>
            <person name="Goldberg J."/>
            <person name="Guigo R."/>
            <person name="Hoegger P.J."/>
            <person name="Hooker J.B."/>
            <person name="Huggins A."/>
            <person name="James T.Y."/>
            <person name="Kamada T."/>
            <person name="Kilaru S."/>
            <person name="Kodira C."/>
            <person name="Kues U."/>
            <person name="Kupfer D."/>
            <person name="Kwan H.S."/>
            <person name="Lomsadze A."/>
            <person name="Li W."/>
            <person name="Lilly W.W."/>
            <person name="Ma L.J."/>
            <person name="Mackey A.J."/>
            <person name="Manning G."/>
            <person name="Martin F."/>
            <person name="Muraguchi H."/>
            <person name="Natvig D.O."/>
            <person name="Palmerini H."/>
            <person name="Ramesh M.A."/>
            <person name="Rehmeyer C.J."/>
            <person name="Roe B.A."/>
            <person name="Shenoy N."/>
            <person name="Stanke M."/>
            <person name="Ter-Hovhannisyan V."/>
            <person name="Tunlid A."/>
            <person name="Velagapudi R."/>
            <person name="Vision T.J."/>
            <person name="Zeng Q."/>
            <person name="Zolan M.E."/>
            <person name="Pukkila P.J."/>
        </authorList>
    </citation>
    <scope>NUCLEOTIDE SEQUENCE [LARGE SCALE GENOMIC DNA]</scope>
    <source>
        <strain evidence="3">Okayama-7 / 130 / ATCC MYA-4618 / FGSC 9003</strain>
    </source>
</reference>
<evidence type="ECO:0000313" key="3">
    <source>
        <dbReference type="Proteomes" id="UP000001861"/>
    </source>
</evidence>
<dbReference type="RefSeq" id="XP_001836971.2">
    <property type="nucleotide sequence ID" value="XM_001836919.2"/>
</dbReference>
<dbReference type="KEGG" id="cci:CC1G_00107"/>
<accession>A8NWS1</accession>
<dbReference type="STRING" id="240176.A8NWS1"/>
<dbReference type="VEuPathDB" id="FungiDB:CC1G_00107"/>
<keyword evidence="3" id="KW-1185">Reference proteome</keyword>
<dbReference type="eggNOG" id="ENOG502SIP5">
    <property type="taxonomic scope" value="Eukaryota"/>
</dbReference>
<proteinExistence type="predicted"/>
<comment type="caution">
    <text evidence="2">The sequence shown here is derived from an EMBL/GenBank/DDBJ whole genome shotgun (WGS) entry which is preliminary data.</text>
</comment>
<feature type="compositionally biased region" description="Low complexity" evidence="1">
    <location>
        <begin position="489"/>
        <end position="509"/>
    </location>
</feature>
<sequence length="668" mass="75137">MPGRVIANAFASHSLRKSVSSLAIPLNTLWPANISNAAPSSSSDSPSPPATFSAPSSSNVVKKSAYADLKYSLSISGNPSRVWNNYLTLLDSIGFQQLPLELHQEVLRKCTPSHQKLRLAVTRRLLAGNIPKSPHINEGRFQTIIRNIRAGGNVPTLDDYHFVLYQFAATGHYIGTLNVYRELMHLGHIPTAKTLGLCFQAIAHRFTLPITDADRPTIVEQTRQMYSEMLADMRRFDIPLTSVNADLSLRILKENLDLEALESLLRWAYGIDLSYPDKVPLEMMESKSPPLPFSTSALNTTLEILGQHGHISKMVQAFEVLTQPLPHAQEHFFSTFDEDEDDIGAISNIKPPFKTPHATPNTTTYTILMRHICRADHATFARHYINETRHLDREVNTKLRKALHYKPQNLKLSEIPSPNFSFNRGIVLPVLGQTNRRKRFGLMKWLSTKMPKIIKKKKQDLEWYTMKRDSIRAYMESLPRVQPAEAMEPADAVAEVSSDSSPSKLSPKPQAEPLDLDTDSTAPPPAPRVKPINLDVHIEILRNDIQGLEHFAEYLDDLVGRTSQRVKERLGRRVWAGKDVWFAETRKRAVISREEWMDAVGFRPRRRVHSVLAGSNPRPRAVGTGGLRSATWANENYFSHNRAALWGQRSFSTSFAGVKAQRSGSLSS</sequence>
<dbReference type="HOGENOM" id="CLU_025579_0_0_1"/>
<dbReference type="EMBL" id="AACS02000005">
    <property type="protein sequence ID" value="EAU84588.2"/>
    <property type="molecule type" value="Genomic_DNA"/>
</dbReference>
<dbReference type="OMA" id="DYHCVLD"/>
<feature type="region of interest" description="Disordered" evidence="1">
    <location>
        <begin position="37"/>
        <end position="57"/>
    </location>
</feature>
<name>A8NWS1_COPC7</name>
<evidence type="ECO:0000256" key="1">
    <source>
        <dbReference type="SAM" id="MobiDB-lite"/>
    </source>
</evidence>